<feature type="compositionally biased region" description="Pro residues" evidence="1">
    <location>
        <begin position="111"/>
        <end position="121"/>
    </location>
</feature>
<evidence type="ECO:0000313" key="4">
    <source>
        <dbReference type="Proteomes" id="UP000800094"/>
    </source>
</evidence>
<dbReference type="AlphaFoldDB" id="A0A6A6I766"/>
<evidence type="ECO:0000256" key="1">
    <source>
        <dbReference type="SAM" id="MobiDB-lite"/>
    </source>
</evidence>
<feature type="compositionally biased region" description="Low complexity" evidence="1">
    <location>
        <begin position="51"/>
        <end position="63"/>
    </location>
</feature>
<dbReference type="GeneID" id="54584459"/>
<feature type="compositionally biased region" description="Polar residues" evidence="1">
    <location>
        <begin position="164"/>
        <end position="219"/>
    </location>
</feature>
<proteinExistence type="predicted"/>
<feature type="region of interest" description="Disordered" evidence="1">
    <location>
        <begin position="293"/>
        <end position="365"/>
    </location>
</feature>
<feature type="compositionally biased region" description="Low complexity" evidence="1">
    <location>
        <begin position="316"/>
        <end position="327"/>
    </location>
</feature>
<gene>
    <name evidence="3" type="ORF">BU26DRAFT_532943</name>
</gene>
<evidence type="ECO:0000313" key="3">
    <source>
        <dbReference type="EMBL" id="KAF2245350.1"/>
    </source>
</evidence>
<evidence type="ECO:0000256" key="2">
    <source>
        <dbReference type="SAM" id="Phobius"/>
    </source>
</evidence>
<feature type="transmembrane region" description="Helical" evidence="2">
    <location>
        <begin position="251"/>
        <end position="272"/>
    </location>
</feature>
<feature type="compositionally biased region" description="Pro residues" evidence="1">
    <location>
        <begin position="351"/>
        <end position="361"/>
    </location>
</feature>
<sequence>MGLYQRRRPSPIRIVPKYVRRQAPAEGVEAVEEGPESPDSVFSSPSTAGVASAGPDSPDSPSPTQTTFPEAGEVEGEEPPSPTEAPAQVSSGASSATAPAATSQASQPSQAIPPPPPPPPSSTQALDRISSSAEASSATPQPASSPLAPTREPSSRGTSAPAAQITQGSSATEAPTPSITTTVVPDSQFSSKKQGASAEPSSSVTAQPSSTGTALTPAQSELAGEGSAIGSNPTQKGTKKDGPTMSVGAEAALISLSVLGFIALVVGLVLFFKRQRRKRHELSMRHAEDAFNPSNVGSLHAPETVHTSFDPDNDTSHLTKSSTTSTSLFGAAHYERPETVSSGDGRSRIAPPQPTPNPFADPPLSKAYEQLRGRPVSTTLTNRESWLKNPFKDPSSERFDPFGELQEKARIERVRYVEELRREEEERQYREKEAMGLGLPEAARKGSGVTVEGLGVLDRSGSGGYR</sequence>
<protein>
    <submittedName>
        <fullName evidence="3">Uncharacterized protein</fullName>
    </submittedName>
</protein>
<feature type="compositionally biased region" description="Low complexity" evidence="1">
    <location>
        <begin position="90"/>
        <end position="110"/>
    </location>
</feature>
<accession>A0A6A6I766</accession>
<keyword evidence="2" id="KW-0472">Membrane</keyword>
<keyword evidence="2" id="KW-1133">Transmembrane helix</keyword>
<dbReference type="EMBL" id="ML987200">
    <property type="protein sequence ID" value="KAF2245350.1"/>
    <property type="molecule type" value="Genomic_DNA"/>
</dbReference>
<dbReference type="Proteomes" id="UP000800094">
    <property type="component" value="Unassembled WGS sequence"/>
</dbReference>
<dbReference type="RefSeq" id="XP_033680354.1">
    <property type="nucleotide sequence ID" value="XM_033831129.1"/>
</dbReference>
<feature type="compositionally biased region" description="Polar residues" evidence="1">
    <location>
        <begin position="40"/>
        <end position="49"/>
    </location>
</feature>
<name>A0A6A6I766_9PLEO</name>
<reference evidence="3" key="1">
    <citation type="journal article" date="2020" name="Stud. Mycol.">
        <title>101 Dothideomycetes genomes: a test case for predicting lifestyles and emergence of pathogens.</title>
        <authorList>
            <person name="Haridas S."/>
            <person name="Albert R."/>
            <person name="Binder M."/>
            <person name="Bloem J."/>
            <person name="Labutti K."/>
            <person name="Salamov A."/>
            <person name="Andreopoulos B."/>
            <person name="Baker S."/>
            <person name="Barry K."/>
            <person name="Bills G."/>
            <person name="Bluhm B."/>
            <person name="Cannon C."/>
            <person name="Castanera R."/>
            <person name="Culley D."/>
            <person name="Daum C."/>
            <person name="Ezra D."/>
            <person name="Gonzalez J."/>
            <person name="Henrissat B."/>
            <person name="Kuo A."/>
            <person name="Liang C."/>
            <person name="Lipzen A."/>
            <person name="Lutzoni F."/>
            <person name="Magnuson J."/>
            <person name="Mondo S."/>
            <person name="Nolan M."/>
            <person name="Ohm R."/>
            <person name="Pangilinan J."/>
            <person name="Park H.-J."/>
            <person name="Ramirez L."/>
            <person name="Alfaro M."/>
            <person name="Sun H."/>
            <person name="Tritt A."/>
            <person name="Yoshinaga Y."/>
            <person name="Zwiers L.-H."/>
            <person name="Turgeon B."/>
            <person name="Goodwin S."/>
            <person name="Spatafora J."/>
            <person name="Crous P."/>
            <person name="Grigoriev I."/>
        </authorList>
    </citation>
    <scope>NUCLEOTIDE SEQUENCE</scope>
    <source>
        <strain evidence="3">CBS 122368</strain>
    </source>
</reference>
<feature type="compositionally biased region" description="Basic residues" evidence="1">
    <location>
        <begin position="1"/>
        <end position="10"/>
    </location>
</feature>
<organism evidence="3 4">
    <name type="scientific">Trematosphaeria pertusa</name>
    <dbReference type="NCBI Taxonomy" id="390896"/>
    <lineage>
        <taxon>Eukaryota</taxon>
        <taxon>Fungi</taxon>
        <taxon>Dikarya</taxon>
        <taxon>Ascomycota</taxon>
        <taxon>Pezizomycotina</taxon>
        <taxon>Dothideomycetes</taxon>
        <taxon>Pleosporomycetidae</taxon>
        <taxon>Pleosporales</taxon>
        <taxon>Massarineae</taxon>
        <taxon>Trematosphaeriaceae</taxon>
        <taxon>Trematosphaeria</taxon>
    </lineage>
</organism>
<dbReference type="OrthoDB" id="3798694at2759"/>
<feature type="region of interest" description="Disordered" evidence="1">
    <location>
        <begin position="1"/>
        <end position="243"/>
    </location>
</feature>
<feature type="compositionally biased region" description="Low complexity" evidence="1">
    <location>
        <begin position="122"/>
        <end position="149"/>
    </location>
</feature>
<keyword evidence="2" id="KW-0812">Transmembrane</keyword>
<keyword evidence="4" id="KW-1185">Reference proteome</keyword>